<organism evidence="1 2">
    <name type="scientific">Elysia crispata</name>
    <name type="common">lettuce slug</name>
    <dbReference type="NCBI Taxonomy" id="231223"/>
    <lineage>
        <taxon>Eukaryota</taxon>
        <taxon>Metazoa</taxon>
        <taxon>Spiralia</taxon>
        <taxon>Lophotrochozoa</taxon>
        <taxon>Mollusca</taxon>
        <taxon>Gastropoda</taxon>
        <taxon>Heterobranchia</taxon>
        <taxon>Euthyneura</taxon>
        <taxon>Panpulmonata</taxon>
        <taxon>Sacoglossa</taxon>
        <taxon>Placobranchoidea</taxon>
        <taxon>Plakobranchidae</taxon>
        <taxon>Elysia</taxon>
    </lineage>
</organism>
<evidence type="ECO:0000313" key="2">
    <source>
        <dbReference type="Proteomes" id="UP001283361"/>
    </source>
</evidence>
<dbReference type="AlphaFoldDB" id="A0AAE0Y7I0"/>
<dbReference type="EMBL" id="JAWDGP010006768">
    <property type="protein sequence ID" value="KAK3735734.1"/>
    <property type="molecule type" value="Genomic_DNA"/>
</dbReference>
<accession>A0AAE0Y7I0</accession>
<evidence type="ECO:0000313" key="1">
    <source>
        <dbReference type="EMBL" id="KAK3735734.1"/>
    </source>
</evidence>
<proteinExistence type="predicted"/>
<reference evidence="1" key="1">
    <citation type="journal article" date="2023" name="G3 (Bethesda)">
        <title>A reference genome for the long-term kleptoplast-retaining sea slug Elysia crispata morphotype clarki.</title>
        <authorList>
            <person name="Eastman K.E."/>
            <person name="Pendleton A.L."/>
            <person name="Shaikh M.A."/>
            <person name="Suttiyut T."/>
            <person name="Ogas R."/>
            <person name="Tomko P."/>
            <person name="Gavelis G."/>
            <person name="Widhalm J.R."/>
            <person name="Wisecaver J.H."/>
        </authorList>
    </citation>
    <scope>NUCLEOTIDE SEQUENCE</scope>
    <source>
        <strain evidence="1">ECLA1</strain>
    </source>
</reference>
<keyword evidence="2" id="KW-1185">Reference proteome</keyword>
<comment type="caution">
    <text evidence="1">The sequence shown here is derived from an EMBL/GenBank/DDBJ whole genome shotgun (WGS) entry which is preliminary data.</text>
</comment>
<dbReference type="Proteomes" id="UP001283361">
    <property type="component" value="Unassembled WGS sequence"/>
</dbReference>
<gene>
    <name evidence="1" type="ORF">RRG08_024530</name>
</gene>
<sequence length="96" mass="11012">MSDHEQCRERRAPCPVGCDHLKQVNCCKRLLHQWTRAMRTALLRTASSLKYLRLGSSQSDELLGTISQEFSCYLPPAELEVERKGNIMWTTGHHAQ</sequence>
<name>A0AAE0Y7I0_9GAST</name>
<protein>
    <submittedName>
        <fullName evidence="1">Uncharacterized protein</fullName>
    </submittedName>
</protein>